<dbReference type="InterPro" id="IPR014710">
    <property type="entry name" value="RmlC-like_jellyroll"/>
</dbReference>
<dbReference type="KEGG" id="sat:SYN_00238"/>
<dbReference type="PANTHER" id="PTHR37694:SF1">
    <property type="entry name" value="SLR8022 PROTEIN"/>
    <property type="match status" value="1"/>
</dbReference>
<dbReference type="eggNOG" id="COG1917">
    <property type="taxonomic scope" value="Bacteria"/>
</dbReference>
<accession>Q2LXA0</accession>
<dbReference type="HOGENOM" id="CLU_2036872_0_0_7"/>
<dbReference type="Pfam" id="PF07883">
    <property type="entry name" value="Cupin_2"/>
    <property type="match status" value="1"/>
</dbReference>
<dbReference type="SUPFAM" id="SSF51182">
    <property type="entry name" value="RmlC-like cupins"/>
    <property type="match status" value="1"/>
</dbReference>
<dbReference type="InParanoid" id="Q2LXA0"/>
<evidence type="ECO:0000313" key="3">
    <source>
        <dbReference type="Proteomes" id="UP000001933"/>
    </source>
</evidence>
<dbReference type="Proteomes" id="UP000001933">
    <property type="component" value="Chromosome"/>
</dbReference>
<feature type="domain" description="Cupin type-2" evidence="1">
    <location>
        <begin position="44"/>
        <end position="110"/>
    </location>
</feature>
<protein>
    <submittedName>
        <fullName evidence="2">Hypothetical cytosolic protein</fullName>
    </submittedName>
</protein>
<reference evidence="2 3" key="1">
    <citation type="journal article" date="2007" name="Proc. Natl. Acad. Sci. U.S.A.">
        <title>The genome of Syntrophus aciditrophicus: life at the thermodynamic limit of microbial growth.</title>
        <authorList>
            <person name="McInerney M.J."/>
            <person name="Rohlin L."/>
            <person name="Mouttaki H."/>
            <person name="Kim U."/>
            <person name="Krupp R.S."/>
            <person name="Rios-Hernandez L."/>
            <person name="Sieber J."/>
            <person name="Struchtemeyer C.G."/>
            <person name="Bhattacharyya A."/>
            <person name="Campbell J.W."/>
            <person name="Gunsalus R.P."/>
        </authorList>
    </citation>
    <scope>NUCLEOTIDE SEQUENCE [LARGE SCALE GENOMIC DNA]</scope>
    <source>
        <strain evidence="2 3">SB</strain>
    </source>
</reference>
<gene>
    <name evidence="2" type="ORF">SYN_00238</name>
</gene>
<evidence type="ECO:0000259" key="1">
    <source>
        <dbReference type="Pfam" id="PF07883"/>
    </source>
</evidence>
<dbReference type="STRING" id="56780.SYN_00238"/>
<evidence type="ECO:0000313" key="2">
    <source>
        <dbReference type="EMBL" id="ABC78713.1"/>
    </source>
</evidence>
<dbReference type="Gene3D" id="2.60.120.10">
    <property type="entry name" value="Jelly Rolls"/>
    <property type="match status" value="1"/>
</dbReference>
<dbReference type="EMBL" id="CP000252">
    <property type="protein sequence ID" value="ABC78713.1"/>
    <property type="molecule type" value="Genomic_DNA"/>
</dbReference>
<sequence length="121" mass="13572">MIKCPDERLKMMESINLREKEMFKKEGRGMAKVIDEPYLLMNQVCLEPGQNVPVHQANSNVTIHVVSGEGTFSVGKEKIKVGQGNLLRVPLTSAMSIQNDSPERLVFLVIKTPHPDTVRKT</sequence>
<organism evidence="2 3">
    <name type="scientific">Syntrophus aciditrophicus (strain SB)</name>
    <dbReference type="NCBI Taxonomy" id="56780"/>
    <lineage>
        <taxon>Bacteria</taxon>
        <taxon>Pseudomonadati</taxon>
        <taxon>Thermodesulfobacteriota</taxon>
        <taxon>Syntrophia</taxon>
        <taxon>Syntrophales</taxon>
        <taxon>Syntrophaceae</taxon>
        <taxon>Syntrophus</taxon>
    </lineage>
</organism>
<dbReference type="PANTHER" id="PTHR37694">
    <property type="entry name" value="SLR8022 PROTEIN"/>
    <property type="match status" value="1"/>
</dbReference>
<dbReference type="InterPro" id="IPR011051">
    <property type="entry name" value="RmlC_Cupin_sf"/>
</dbReference>
<dbReference type="InterPro" id="IPR013096">
    <property type="entry name" value="Cupin_2"/>
</dbReference>
<name>Q2LXA0_SYNAS</name>
<proteinExistence type="predicted"/>
<dbReference type="AlphaFoldDB" id="Q2LXA0"/>
<keyword evidence="3" id="KW-1185">Reference proteome</keyword>